<keyword evidence="4" id="KW-0456">Lyase</keyword>
<proteinExistence type="inferred from homology"/>
<evidence type="ECO:0000256" key="3">
    <source>
        <dbReference type="ARBA" id="ARBA00022898"/>
    </source>
</evidence>
<gene>
    <name evidence="7" type="ORF">GOOTI_029_00170</name>
</gene>
<dbReference type="Pfam" id="PF00155">
    <property type="entry name" value="Aminotran_1_2"/>
    <property type="match status" value="1"/>
</dbReference>
<dbReference type="InterPro" id="IPR051798">
    <property type="entry name" value="Class-II_PLP-Dep_Aminotrans"/>
</dbReference>
<evidence type="ECO:0000256" key="2">
    <source>
        <dbReference type="ARBA" id="ARBA00012224"/>
    </source>
</evidence>
<dbReference type="InterPro" id="IPR015422">
    <property type="entry name" value="PyrdxlP-dep_Trfase_small"/>
</dbReference>
<dbReference type="GO" id="GO:0008483">
    <property type="term" value="F:transaminase activity"/>
    <property type="evidence" value="ECO:0007669"/>
    <property type="project" value="UniProtKB-KW"/>
</dbReference>
<feature type="domain" description="Aminotransferase class I/classII large" evidence="6">
    <location>
        <begin position="69"/>
        <end position="390"/>
    </location>
</feature>
<dbReference type="CDD" id="cd00609">
    <property type="entry name" value="AAT_like"/>
    <property type="match status" value="1"/>
</dbReference>
<dbReference type="Proteomes" id="UP000005038">
    <property type="component" value="Unassembled WGS sequence"/>
</dbReference>
<organism evidence="7 8">
    <name type="scientific">Gordonia otitidis (strain DSM 44809 / CCUG 52243 / JCM 12355 / NBRC 100426 / IFM 10032)</name>
    <dbReference type="NCBI Taxonomy" id="1108044"/>
    <lineage>
        <taxon>Bacteria</taxon>
        <taxon>Bacillati</taxon>
        <taxon>Actinomycetota</taxon>
        <taxon>Actinomycetes</taxon>
        <taxon>Mycobacteriales</taxon>
        <taxon>Gordoniaceae</taxon>
        <taxon>Gordonia</taxon>
    </lineage>
</organism>
<dbReference type="RefSeq" id="WP_007237103.1">
    <property type="nucleotide sequence ID" value="NZ_BAFB01000029.1"/>
</dbReference>
<evidence type="ECO:0000259" key="6">
    <source>
        <dbReference type="Pfam" id="PF00155"/>
    </source>
</evidence>
<dbReference type="InterPro" id="IPR004839">
    <property type="entry name" value="Aminotransferase_I/II_large"/>
</dbReference>
<dbReference type="SUPFAM" id="SSF53383">
    <property type="entry name" value="PLP-dependent transferases"/>
    <property type="match status" value="1"/>
</dbReference>
<dbReference type="GO" id="GO:0030170">
    <property type="term" value="F:pyridoxal phosphate binding"/>
    <property type="evidence" value="ECO:0007669"/>
    <property type="project" value="InterPro"/>
</dbReference>
<dbReference type="Gene3D" id="3.90.1150.10">
    <property type="entry name" value="Aspartate Aminotransferase, domain 1"/>
    <property type="match status" value="1"/>
</dbReference>
<protein>
    <recommendedName>
        <fullName evidence="2">cysteine-S-conjugate beta-lyase</fullName>
        <ecNumber evidence="2">4.4.1.13</ecNumber>
    </recommendedName>
</protein>
<keyword evidence="7" id="KW-0808">Transferase</keyword>
<name>H5TH83_GORO1</name>
<evidence type="ECO:0000256" key="5">
    <source>
        <dbReference type="ARBA" id="ARBA00037974"/>
    </source>
</evidence>
<keyword evidence="8" id="KW-1185">Reference proteome</keyword>
<dbReference type="STRING" id="1108044.GOOTI_029_00170"/>
<dbReference type="EMBL" id="BAFB01000029">
    <property type="protein sequence ID" value="GAB32841.1"/>
    <property type="molecule type" value="Genomic_DNA"/>
</dbReference>
<dbReference type="EC" id="4.4.1.13" evidence="2"/>
<reference evidence="7" key="1">
    <citation type="submission" date="2012-02" db="EMBL/GenBank/DDBJ databases">
        <title>Whole genome shotgun sequence of Gordonia otitidis NBRC 100426.</title>
        <authorList>
            <person name="Yoshida I."/>
            <person name="Hosoyama A."/>
            <person name="Tsuchikane K."/>
            <person name="Katsumata H."/>
            <person name="Yamazaki S."/>
            <person name="Fujita N."/>
        </authorList>
    </citation>
    <scope>NUCLEOTIDE SEQUENCE [LARGE SCALE GENOMIC DNA]</scope>
    <source>
        <strain evidence="7">NBRC 100426</strain>
    </source>
</reference>
<keyword evidence="7" id="KW-0032">Aminotransferase</keyword>
<comment type="caution">
    <text evidence="7">The sequence shown here is derived from an EMBL/GenBank/DDBJ whole genome shotgun (WGS) entry which is preliminary data.</text>
</comment>
<evidence type="ECO:0000256" key="1">
    <source>
        <dbReference type="ARBA" id="ARBA00001933"/>
    </source>
</evidence>
<comment type="cofactor">
    <cofactor evidence="1">
        <name>pyridoxal 5'-phosphate</name>
        <dbReference type="ChEBI" id="CHEBI:597326"/>
    </cofactor>
</comment>
<accession>H5TH83</accession>
<evidence type="ECO:0000313" key="8">
    <source>
        <dbReference type="Proteomes" id="UP000005038"/>
    </source>
</evidence>
<dbReference type="GO" id="GO:0047804">
    <property type="term" value="F:cysteine-S-conjugate beta-lyase activity"/>
    <property type="evidence" value="ECO:0007669"/>
    <property type="project" value="UniProtKB-EC"/>
</dbReference>
<dbReference type="AlphaFoldDB" id="H5TH83"/>
<evidence type="ECO:0000256" key="4">
    <source>
        <dbReference type="ARBA" id="ARBA00023239"/>
    </source>
</evidence>
<dbReference type="OrthoDB" id="3224382at2"/>
<evidence type="ECO:0000313" key="7">
    <source>
        <dbReference type="EMBL" id="GAB32841.1"/>
    </source>
</evidence>
<keyword evidence="3" id="KW-0663">Pyridoxal phosphate</keyword>
<dbReference type="Gene3D" id="3.40.640.10">
    <property type="entry name" value="Type I PLP-dependent aspartate aminotransferase-like (Major domain)"/>
    <property type="match status" value="1"/>
</dbReference>
<dbReference type="InterPro" id="IPR015424">
    <property type="entry name" value="PyrdxlP-dep_Trfase"/>
</dbReference>
<comment type="similarity">
    <text evidence="5">Belongs to the class-II pyridoxal-phosphate-dependent aminotransferase family. MalY/PatB cystathionine beta-lyase subfamily.</text>
</comment>
<sequence length="396" mass="42289">MTQRLTAPPLDVLRRRTSAKWRTYPDDVLPLFIAEMDYQLAPIVVDALTAQVAASDLGYAAEPEVLGRSFADFAQRHWGWTVAPDDVRPTTDVSVVLVEALRVLIEPGDGVIITPPIYPPFFDIVPEAGGTVVQVPLRVLDDEALGGRRASAADVWRLDLDGIAAAFAAGARAILLCHPHNPVGLVHPRADLEALADLAAEHGAVVLSDEIHAPLVHRGVEFVPFLSVSETAREVGVAAHSASKAFNLAGAKCALTVVGSNQMRAAVDRQPEEVTYRTSILGRTAAEAAYAEGDEWLAATVDVVEESFDLLERLLAQRLPTVGYARPAASYLAWLDFRRTGLGDDPAGPILADGRVALHRGPAFGAEGNGFARLNAACSPEVLTEAVDRIARVVEG</sequence>
<dbReference type="PANTHER" id="PTHR43525">
    <property type="entry name" value="PROTEIN MALY"/>
    <property type="match status" value="1"/>
</dbReference>
<dbReference type="InterPro" id="IPR015421">
    <property type="entry name" value="PyrdxlP-dep_Trfase_major"/>
</dbReference>
<dbReference type="PANTHER" id="PTHR43525:SF2">
    <property type="entry name" value="CYSTATHIONINE BETA-LYASE-RELATED"/>
    <property type="match status" value="1"/>
</dbReference>